<dbReference type="Proteomes" id="UP000270616">
    <property type="component" value="Unassembled WGS sequence"/>
</dbReference>
<dbReference type="OrthoDB" id="2014935at2"/>
<protein>
    <recommendedName>
        <fullName evidence="4">Polyketide antibiotic transporter</fullName>
    </recommendedName>
</protein>
<evidence type="ECO:0000313" key="3">
    <source>
        <dbReference type="Proteomes" id="UP000270616"/>
    </source>
</evidence>
<keyword evidence="3" id="KW-1185">Reference proteome</keyword>
<dbReference type="AlphaFoldDB" id="A0A3N3ZTY6"/>
<feature type="transmembrane region" description="Helical" evidence="1">
    <location>
        <begin position="377"/>
        <end position="398"/>
    </location>
</feature>
<reference evidence="2 3" key="1">
    <citation type="submission" date="2018-10" db="EMBL/GenBank/DDBJ databases">
        <title>Kocuria sp. M5W7-7, whole genome shotgun sequence.</title>
        <authorList>
            <person name="Tuo L."/>
        </authorList>
    </citation>
    <scope>NUCLEOTIDE SEQUENCE [LARGE SCALE GENOMIC DNA]</scope>
    <source>
        <strain evidence="2 3">M5W7-7</strain>
    </source>
</reference>
<keyword evidence="1" id="KW-0812">Transmembrane</keyword>
<feature type="transmembrane region" description="Helical" evidence="1">
    <location>
        <begin position="427"/>
        <end position="449"/>
    </location>
</feature>
<feature type="transmembrane region" description="Helical" evidence="1">
    <location>
        <begin position="541"/>
        <end position="561"/>
    </location>
</feature>
<feature type="transmembrane region" description="Helical" evidence="1">
    <location>
        <begin position="85"/>
        <end position="104"/>
    </location>
</feature>
<evidence type="ECO:0008006" key="4">
    <source>
        <dbReference type="Google" id="ProtNLM"/>
    </source>
</evidence>
<feature type="transmembrane region" description="Helical" evidence="1">
    <location>
        <begin position="469"/>
        <end position="491"/>
    </location>
</feature>
<feature type="transmembrane region" description="Helical" evidence="1">
    <location>
        <begin position="250"/>
        <end position="271"/>
    </location>
</feature>
<name>A0A3N3ZTY6_9MICC</name>
<evidence type="ECO:0000313" key="2">
    <source>
        <dbReference type="EMBL" id="ROZ64382.1"/>
    </source>
</evidence>
<sequence>MTRGRFGLWPATRLMLRRHRVALVAWTLSLLLLVGITVPSYQTTYPGLEERGPLVQQMQNTDGMRLIYGIMHGPGRLGQLFVWEVGAYVILLTCIMALLLAVSCTRGEEDAGTLELVRASGVRTVTPLIAGMVLVFTACLLVGGGSAAILLAQMASTSELTTQGALAFGGVTALSGCTVGLVAMVFAQLRGEARGARAWSFLFVGVTFLLRILADEAISNDDWPRWLRTLNWFSPFGWKEVVSPYTEDRMWPLLVFVVVDVVLVMAAVGLYSAREYSRSVLPDSSASSRRLHVPGVEVWTWIDARSQMVGWSVAILVVAALFGSMTGGLVETLRDSEPTRKMLEQMSASSGTVPGASSEDLAKAAEALSPESLLGQFYEFLGLYVALLVAIFAVSVVLKWRGEEKVGHLDLELTAGTRHWRSLLARCLWAVVASVAVLAAASALMGWLGEMQMAEEVGAGKSFELSMTSTFGQVPAVVAGIGVVAVLIAVVPRLSGAIWAVIAGSMFLQMFGGLVDLPGWLRDLSLYAWAPSVGETWHWPQMVLLTGIGVLGMAVAAASVGRRDVKS</sequence>
<dbReference type="EMBL" id="RKMF01000003">
    <property type="protein sequence ID" value="ROZ64382.1"/>
    <property type="molecule type" value="Genomic_DNA"/>
</dbReference>
<comment type="caution">
    <text evidence="2">The sequence shown here is derived from an EMBL/GenBank/DDBJ whole genome shotgun (WGS) entry which is preliminary data.</text>
</comment>
<feature type="transmembrane region" description="Helical" evidence="1">
    <location>
        <begin position="198"/>
        <end position="214"/>
    </location>
</feature>
<evidence type="ECO:0000256" key="1">
    <source>
        <dbReference type="SAM" id="Phobius"/>
    </source>
</evidence>
<gene>
    <name evidence="2" type="ORF">EDL96_03850</name>
</gene>
<feature type="transmembrane region" description="Helical" evidence="1">
    <location>
        <begin position="164"/>
        <end position="186"/>
    </location>
</feature>
<proteinExistence type="predicted"/>
<accession>A0A3N3ZTY6</accession>
<feature type="transmembrane region" description="Helical" evidence="1">
    <location>
        <begin position="21"/>
        <end position="41"/>
    </location>
</feature>
<feature type="transmembrane region" description="Helical" evidence="1">
    <location>
        <begin position="125"/>
        <end position="152"/>
    </location>
</feature>
<organism evidence="2 3">
    <name type="scientific">Kocuria soli</name>
    <dbReference type="NCBI Taxonomy" id="2485125"/>
    <lineage>
        <taxon>Bacteria</taxon>
        <taxon>Bacillati</taxon>
        <taxon>Actinomycetota</taxon>
        <taxon>Actinomycetes</taxon>
        <taxon>Micrococcales</taxon>
        <taxon>Micrococcaceae</taxon>
        <taxon>Kocuria</taxon>
    </lineage>
</organism>
<keyword evidence="1" id="KW-1133">Transmembrane helix</keyword>
<feature type="transmembrane region" description="Helical" evidence="1">
    <location>
        <begin position="498"/>
        <end position="521"/>
    </location>
</feature>
<keyword evidence="1" id="KW-0472">Membrane</keyword>
<feature type="transmembrane region" description="Helical" evidence="1">
    <location>
        <begin position="309"/>
        <end position="330"/>
    </location>
</feature>
<dbReference type="RefSeq" id="WP_123824488.1">
    <property type="nucleotide sequence ID" value="NZ_RKMF01000003.1"/>
</dbReference>